<name>A0A2T2PE36_CORCC</name>
<evidence type="ECO:0000313" key="2">
    <source>
        <dbReference type="Proteomes" id="UP000240883"/>
    </source>
</evidence>
<proteinExistence type="predicted"/>
<protein>
    <submittedName>
        <fullName evidence="1">Uncharacterized protein</fullName>
    </submittedName>
</protein>
<sequence>MTTTSIMTTAPMSSVRVETSPGIRATKTPRIPFSTIETPIDYKDCFDSELVIKGFNFGYKAWKIKGKAQNDWQSLRGALQTYLMDNKPKILQRLPLGYKGHISSPYKLDCYLVGQRQTHALPRVAVCCGEVNYAKAIRFSIIESGLLGGGSYPHFSACFVIVAHVSQYMNTNTGATHIVSLPTYQTRHLISNQREPRRPLRHVGFSTIEPPPGDPSLPQNSTYAEDVLDPSIDLSKSGNLEKEKKVQWITEEKRWPHHDSSHIQARGTYDIYAAYKKDAKISFVGGALCFPGPVLRRTTIGGLVQIGDSIFAMTVFHSLREDLETPPPTTNSSEAFILD</sequence>
<reference evidence="1 2" key="1">
    <citation type="journal article" date="2018" name="Front. Microbiol.">
        <title>Genome-Wide Analysis of Corynespora cassiicola Leaf Fall Disease Putative Effectors.</title>
        <authorList>
            <person name="Lopez D."/>
            <person name="Ribeiro S."/>
            <person name="Label P."/>
            <person name="Fumanal B."/>
            <person name="Venisse J.S."/>
            <person name="Kohler A."/>
            <person name="de Oliveira R.R."/>
            <person name="Labutti K."/>
            <person name="Lipzen A."/>
            <person name="Lail K."/>
            <person name="Bauer D."/>
            <person name="Ohm R.A."/>
            <person name="Barry K.W."/>
            <person name="Spatafora J."/>
            <person name="Grigoriev I.V."/>
            <person name="Martin F.M."/>
            <person name="Pujade-Renaud V."/>
        </authorList>
    </citation>
    <scope>NUCLEOTIDE SEQUENCE [LARGE SCALE GENOMIC DNA]</scope>
    <source>
        <strain evidence="1 2">Philippines</strain>
    </source>
</reference>
<dbReference type="Proteomes" id="UP000240883">
    <property type="component" value="Unassembled WGS sequence"/>
</dbReference>
<gene>
    <name evidence="1" type="ORF">BS50DRAFT_42681</name>
</gene>
<keyword evidence="2" id="KW-1185">Reference proteome</keyword>
<dbReference type="AlphaFoldDB" id="A0A2T2PE36"/>
<accession>A0A2T2PE36</accession>
<evidence type="ECO:0000313" key="1">
    <source>
        <dbReference type="EMBL" id="PSN75548.1"/>
    </source>
</evidence>
<organism evidence="1 2">
    <name type="scientific">Corynespora cassiicola Philippines</name>
    <dbReference type="NCBI Taxonomy" id="1448308"/>
    <lineage>
        <taxon>Eukaryota</taxon>
        <taxon>Fungi</taxon>
        <taxon>Dikarya</taxon>
        <taxon>Ascomycota</taxon>
        <taxon>Pezizomycotina</taxon>
        <taxon>Dothideomycetes</taxon>
        <taxon>Pleosporomycetidae</taxon>
        <taxon>Pleosporales</taxon>
        <taxon>Corynesporascaceae</taxon>
        <taxon>Corynespora</taxon>
    </lineage>
</organism>
<dbReference type="EMBL" id="KZ678128">
    <property type="protein sequence ID" value="PSN75548.1"/>
    <property type="molecule type" value="Genomic_DNA"/>
</dbReference>